<dbReference type="AlphaFoldDB" id="A0A6A6A0D8"/>
<keyword evidence="2" id="KW-1185">Reference proteome</keyword>
<dbReference type="RefSeq" id="XP_033519007.1">
    <property type="nucleotide sequence ID" value="XM_033666941.1"/>
</dbReference>
<sequence>MLYTIPSLVIRGIPYVPLILGYKKALLTRASYKRGILAKVIALIVVENKVNLLTKYSAINSSLLYTLIKAYYLILYYRVELLDTSKPLLLTIIRASTSIFSSTLNANLRGSRARVERIILSIKIRTRPLAYIILYYLLKKVKLLSRKKTLER</sequence>
<evidence type="ECO:0000313" key="2">
    <source>
        <dbReference type="Proteomes" id="UP000799771"/>
    </source>
</evidence>
<reference evidence="1" key="1">
    <citation type="journal article" date="2020" name="Stud. Mycol.">
        <title>101 Dothideomycetes genomes: a test case for predicting lifestyles and emergence of pathogens.</title>
        <authorList>
            <person name="Haridas S."/>
            <person name="Albert R."/>
            <person name="Binder M."/>
            <person name="Bloem J."/>
            <person name="Labutti K."/>
            <person name="Salamov A."/>
            <person name="Andreopoulos B."/>
            <person name="Baker S."/>
            <person name="Barry K."/>
            <person name="Bills G."/>
            <person name="Bluhm B."/>
            <person name="Cannon C."/>
            <person name="Castanera R."/>
            <person name="Culley D."/>
            <person name="Daum C."/>
            <person name="Ezra D."/>
            <person name="Gonzalez J."/>
            <person name="Henrissat B."/>
            <person name="Kuo A."/>
            <person name="Liang C."/>
            <person name="Lipzen A."/>
            <person name="Lutzoni F."/>
            <person name="Magnuson J."/>
            <person name="Mondo S."/>
            <person name="Nolan M."/>
            <person name="Ohm R."/>
            <person name="Pangilinan J."/>
            <person name="Park H.-J."/>
            <person name="Ramirez L."/>
            <person name="Alfaro M."/>
            <person name="Sun H."/>
            <person name="Tritt A."/>
            <person name="Yoshinaga Y."/>
            <person name="Zwiers L.-H."/>
            <person name="Turgeon B."/>
            <person name="Goodwin S."/>
            <person name="Spatafora J."/>
            <person name="Crous P."/>
            <person name="Grigoriev I."/>
        </authorList>
    </citation>
    <scope>NUCLEOTIDE SEQUENCE</scope>
    <source>
        <strain evidence="1">CBS 119687</strain>
    </source>
</reference>
<organism evidence="1 2">
    <name type="scientific">Dothidotthia symphoricarpi CBS 119687</name>
    <dbReference type="NCBI Taxonomy" id="1392245"/>
    <lineage>
        <taxon>Eukaryota</taxon>
        <taxon>Fungi</taxon>
        <taxon>Dikarya</taxon>
        <taxon>Ascomycota</taxon>
        <taxon>Pezizomycotina</taxon>
        <taxon>Dothideomycetes</taxon>
        <taxon>Pleosporomycetidae</taxon>
        <taxon>Pleosporales</taxon>
        <taxon>Dothidotthiaceae</taxon>
        <taxon>Dothidotthia</taxon>
    </lineage>
</organism>
<proteinExistence type="predicted"/>
<gene>
    <name evidence="1" type="ORF">P153DRAFT_360821</name>
</gene>
<dbReference type="EMBL" id="ML977518">
    <property type="protein sequence ID" value="KAF2124614.1"/>
    <property type="molecule type" value="Genomic_DNA"/>
</dbReference>
<accession>A0A6A6A0D8</accession>
<dbReference type="GeneID" id="54407373"/>
<evidence type="ECO:0000313" key="1">
    <source>
        <dbReference type="EMBL" id="KAF2124614.1"/>
    </source>
</evidence>
<protein>
    <submittedName>
        <fullName evidence="1">Uncharacterized protein</fullName>
    </submittedName>
</protein>
<dbReference type="Proteomes" id="UP000799771">
    <property type="component" value="Unassembled WGS sequence"/>
</dbReference>
<name>A0A6A6A0D8_9PLEO</name>